<evidence type="ECO:0000313" key="2">
    <source>
        <dbReference type="EMBL" id="VDN12893.1"/>
    </source>
</evidence>
<accession>A0A3P7LPK2</accession>
<dbReference type="Pfam" id="PF19432">
    <property type="entry name" value="RME-8_N"/>
    <property type="match status" value="1"/>
</dbReference>
<proteinExistence type="predicted"/>
<evidence type="ECO:0000259" key="1">
    <source>
        <dbReference type="Pfam" id="PF19432"/>
    </source>
</evidence>
<gene>
    <name evidence="2" type="ORF">DILT_LOCUS8724</name>
</gene>
<dbReference type="AlphaFoldDB" id="A0A3P7LPK2"/>
<feature type="domain" description="DnaJ homologue subfamily C GRV2/DNAJC13 N-terminal" evidence="1">
    <location>
        <begin position="14"/>
        <end position="64"/>
    </location>
</feature>
<organism evidence="2 3">
    <name type="scientific">Dibothriocephalus latus</name>
    <name type="common">Fish tapeworm</name>
    <name type="synonym">Diphyllobothrium latum</name>
    <dbReference type="NCBI Taxonomy" id="60516"/>
    <lineage>
        <taxon>Eukaryota</taxon>
        <taxon>Metazoa</taxon>
        <taxon>Spiralia</taxon>
        <taxon>Lophotrochozoa</taxon>
        <taxon>Platyhelminthes</taxon>
        <taxon>Cestoda</taxon>
        <taxon>Eucestoda</taxon>
        <taxon>Diphyllobothriidea</taxon>
        <taxon>Diphyllobothriidae</taxon>
        <taxon>Dibothriocephalus</taxon>
    </lineage>
</organism>
<keyword evidence="3" id="KW-1185">Reference proteome</keyword>
<dbReference type="EMBL" id="UYRU01055022">
    <property type="protein sequence ID" value="VDN12893.1"/>
    <property type="molecule type" value="Genomic_DNA"/>
</dbReference>
<reference evidence="2 3" key="1">
    <citation type="submission" date="2018-11" db="EMBL/GenBank/DDBJ databases">
        <authorList>
            <consortium name="Pathogen Informatics"/>
        </authorList>
    </citation>
    <scope>NUCLEOTIDE SEQUENCE [LARGE SCALE GENOMIC DNA]</scope>
</reference>
<evidence type="ECO:0000313" key="3">
    <source>
        <dbReference type="Proteomes" id="UP000281553"/>
    </source>
</evidence>
<sequence>MISPPVFLTLPGHRRVSGVKLGWAEGEKPVFLEIGAFSIDQIDRSSGRPVACYTYKDIEAIAKVCILIVFR</sequence>
<dbReference type="InterPro" id="IPR045802">
    <property type="entry name" value="GRV2/DNAJC13_N"/>
</dbReference>
<name>A0A3P7LPK2_DIBLA</name>
<dbReference type="Proteomes" id="UP000281553">
    <property type="component" value="Unassembled WGS sequence"/>
</dbReference>
<protein>
    <recommendedName>
        <fullName evidence="1">DnaJ homologue subfamily C GRV2/DNAJC13 N-terminal domain-containing protein</fullName>
    </recommendedName>
</protein>